<name>A0ACC2T890_9FUNG</name>
<dbReference type="EMBL" id="QTSX02003559">
    <property type="protein sequence ID" value="KAJ9070792.1"/>
    <property type="molecule type" value="Genomic_DNA"/>
</dbReference>
<evidence type="ECO:0000313" key="1">
    <source>
        <dbReference type="EMBL" id="KAJ9070792.1"/>
    </source>
</evidence>
<keyword evidence="2" id="KW-1185">Reference proteome</keyword>
<dbReference type="Proteomes" id="UP001165960">
    <property type="component" value="Unassembled WGS sequence"/>
</dbReference>
<evidence type="ECO:0000313" key="2">
    <source>
        <dbReference type="Proteomes" id="UP001165960"/>
    </source>
</evidence>
<reference evidence="1" key="1">
    <citation type="submission" date="2022-04" db="EMBL/GenBank/DDBJ databases">
        <title>Genome of the entomopathogenic fungus Entomophthora muscae.</title>
        <authorList>
            <person name="Elya C."/>
            <person name="Lovett B.R."/>
            <person name="Lee E."/>
            <person name="Macias A.M."/>
            <person name="Hajek A.E."/>
            <person name="De Bivort B.L."/>
            <person name="Kasson M.T."/>
            <person name="De Fine Licht H.H."/>
            <person name="Stajich J.E."/>
        </authorList>
    </citation>
    <scope>NUCLEOTIDE SEQUENCE</scope>
    <source>
        <strain evidence="1">Berkeley</strain>
    </source>
</reference>
<gene>
    <name evidence="1" type="ORF">DSO57_1003655</name>
</gene>
<sequence>MPKPHMVTYAVNEAPEPKVAYPDSCPRWKLNYQYPAWRFESKNDYGCQFNKLPLRRNFKVEMNRCSEFPKGQCTEWVDGRFFQLTGAHTMFNGDATDWDVLAREKPEWSVSTTPSVPSIIVMKNWLPNVEKEGHVGVVESINQDGSVCTSNWNFPTLMHIGMRNVKPGPGIFFIRYIGKPPYSSK</sequence>
<comment type="caution">
    <text evidence="1">The sequence shown here is derived from an EMBL/GenBank/DDBJ whole genome shotgun (WGS) entry which is preliminary data.</text>
</comment>
<organism evidence="1 2">
    <name type="scientific">Entomophthora muscae</name>
    <dbReference type="NCBI Taxonomy" id="34485"/>
    <lineage>
        <taxon>Eukaryota</taxon>
        <taxon>Fungi</taxon>
        <taxon>Fungi incertae sedis</taxon>
        <taxon>Zoopagomycota</taxon>
        <taxon>Entomophthoromycotina</taxon>
        <taxon>Entomophthoromycetes</taxon>
        <taxon>Entomophthorales</taxon>
        <taxon>Entomophthoraceae</taxon>
        <taxon>Entomophthora</taxon>
    </lineage>
</organism>
<protein>
    <submittedName>
        <fullName evidence="1">Uncharacterized protein</fullName>
    </submittedName>
</protein>
<accession>A0ACC2T890</accession>
<proteinExistence type="predicted"/>